<organism evidence="3 4">
    <name type="scientific">Hyaloscypha hepaticicola</name>
    <dbReference type="NCBI Taxonomy" id="2082293"/>
    <lineage>
        <taxon>Eukaryota</taxon>
        <taxon>Fungi</taxon>
        <taxon>Dikarya</taxon>
        <taxon>Ascomycota</taxon>
        <taxon>Pezizomycotina</taxon>
        <taxon>Leotiomycetes</taxon>
        <taxon>Helotiales</taxon>
        <taxon>Hyaloscyphaceae</taxon>
        <taxon>Hyaloscypha</taxon>
    </lineage>
</organism>
<name>A0A2J6Q939_9HELO</name>
<accession>A0A2J6Q939</accession>
<keyword evidence="2" id="KW-0472">Membrane</keyword>
<feature type="transmembrane region" description="Helical" evidence="2">
    <location>
        <begin position="48"/>
        <end position="71"/>
    </location>
</feature>
<keyword evidence="4" id="KW-1185">Reference proteome</keyword>
<keyword evidence="2" id="KW-1133">Transmembrane helix</keyword>
<dbReference type="Proteomes" id="UP000235672">
    <property type="component" value="Unassembled WGS sequence"/>
</dbReference>
<sequence>MGQPILARDLTLRLGLIILIIGAITSLLAGGLLNRDHQDGNSYNTGHLYLLSAGILVTVLAAIFLSIIAMYRTQWWPDFWGIPEAATFANRARARAADFEANYELQSLHSFGSQHALLPQRPASVHFSDAGRYHESNNSSGDSFEVSSAFYPPPTANADQSTSPTRNIVIQLRHPAMFTEEVEREMYDVDPDTGYGRAKPEPKRKSLEKFRKRLSGTMTI</sequence>
<reference evidence="3 4" key="1">
    <citation type="submission" date="2016-05" db="EMBL/GenBank/DDBJ databases">
        <title>A degradative enzymes factory behind the ericoid mycorrhizal symbiosis.</title>
        <authorList>
            <consortium name="DOE Joint Genome Institute"/>
            <person name="Martino E."/>
            <person name="Morin E."/>
            <person name="Grelet G."/>
            <person name="Kuo A."/>
            <person name="Kohler A."/>
            <person name="Daghino S."/>
            <person name="Barry K."/>
            <person name="Choi C."/>
            <person name="Cichocki N."/>
            <person name="Clum A."/>
            <person name="Copeland A."/>
            <person name="Hainaut M."/>
            <person name="Haridas S."/>
            <person name="Labutti K."/>
            <person name="Lindquist E."/>
            <person name="Lipzen A."/>
            <person name="Khouja H.-R."/>
            <person name="Murat C."/>
            <person name="Ohm R."/>
            <person name="Olson A."/>
            <person name="Spatafora J."/>
            <person name="Veneault-Fourrey C."/>
            <person name="Henrissat B."/>
            <person name="Grigoriev I."/>
            <person name="Martin F."/>
            <person name="Perotto S."/>
        </authorList>
    </citation>
    <scope>NUCLEOTIDE SEQUENCE [LARGE SCALE GENOMIC DNA]</scope>
    <source>
        <strain evidence="3 4">UAMH 7357</strain>
    </source>
</reference>
<evidence type="ECO:0000313" key="3">
    <source>
        <dbReference type="EMBL" id="PMD22787.1"/>
    </source>
</evidence>
<feature type="transmembrane region" description="Helical" evidence="2">
    <location>
        <begin position="12"/>
        <end position="33"/>
    </location>
</feature>
<dbReference type="EMBL" id="KZ613476">
    <property type="protein sequence ID" value="PMD22787.1"/>
    <property type="molecule type" value="Genomic_DNA"/>
</dbReference>
<evidence type="ECO:0000256" key="2">
    <source>
        <dbReference type="SAM" id="Phobius"/>
    </source>
</evidence>
<evidence type="ECO:0000313" key="4">
    <source>
        <dbReference type="Proteomes" id="UP000235672"/>
    </source>
</evidence>
<keyword evidence="2" id="KW-0812">Transmembrane</keyword>
<proteinExistence type="predicted"/>
<feature type="region of interest" description="Disordered" evidence="1">
    <location>
        <begin position="190"/>
        <end position="220"/>
    </location>
</feature>
<dbReference type="AlphaFoldDB" id="A0A2J6Q939"/>
<protein>
    <submittedName>
        <fullName evidence="3">Uncharacterized protein</fullName>
    </submittedName>
</protein>
<gene>
    <name evidence="3" type="ORF">NA56DRAFT_74743</name>
</gene>
<evidence type="ECO:0000256" key="1">
    <source>
        <dbReference type="SAM" id="MobiDB-lite"/>
    </source>
</evidence>
<feature type="compositionally biased region" description="Basic and acidic residues" evidence="1">
    <location>
        <begin position="198"/>
        <end position="209"/>
    </location>
</feature>